<dbReference type="PANTHER" id="PTHR43132:SF6">
    <property type="entry name" value="HTH-TYPE TRANSCRIPTIONAL REPRESSOR CZRA"/>
    <property type="match status" value="1"/>
</dbReference>
<gene>
    <name evidence="6" type="primary">cadC</name>
    <name evidence="6" type="ORF">Psch_02295</name>
</gene>
<organism evidence="6 7">
    <name type="scientific">Pelotomaculum schinkii</name>
    <dbReference type="NCBI Taxonomy" id="78350"/>
    <lineage>
        <taxon>Bacteria</taxon>
        <taxon>Bacillati</taxon>
        <taxon>Bacillota</taxon>
        <taxon>Clostridia</taxon>
        <taxon>Eubacteriales</taxon>
        <taxon>Desulfotomaculaceae</taxon>
        <taxon>Pelotomaculum</taxon>
    </lineage>
</organism>
<dbReference type="SUPFAM" id="SSF46785">
    <property type="entry name" value="Winged helix' DNA-binding domain"/>
    <property type="match status" value="1"/>
</dbReference>
<dbReference type="CDD" id="cd00090">
    <property type="entry name" value="HTH_ARSR"/>
    <property type="match status" value="1"/>
</dbReference>
<dbReference type="InterPro" id="IPR036388">
    <property type="entry name" value="WH-like_DNA-bd_sf"/>
</dbReference>
<reference evidence="6 7" key="1">
    <citation type="journal article" date="2018" name="Environ. Microbiol.">
        <title>Novel energy conservation strategies and behaviour of Pelotomaculum schinkii driving syntrophic propionate catabolism.</title>
        <authorList>
            <person name="Hidalgo-Ahumada C.A.P."/>
            <person name="Nobu M.K."/>
            <person name="Narihiro T."/>
            <person name="Tamaki H."/>
            <person name="Liu W.T."/>
            <person name="Kamagata Y."/>
            <person name="Stams A.J.M."/>
            <person name="Imachi H."/>
            <person name="Sousa D.Z."/>
        </authorList>
    </citation>
    <scope>NUCLEOTIDE SEQUENCE [LARGE SCALE GENOMIC DNA]</scope>
    <source>
        <strain evidence="6 7">HH</strain>
    </source>
</reference>
<dbReference type="InterPro" id="IPR001845">
    <property type="entry name" value="HTH_ArsR_DNA-bd_dom"/>
</dbReference>
<dbReference type="AlphaFoldDB" id="A0A4Y7R8G1"/>
<keyword evidence="4" id="KW-0105">Cadmium resistance</keyword>
<dbReference type="NCBIfam" id="NF033788">
    <property type="entry name" value="HTH_metalloreg"/>
    <property type="match status" value="1"/>
</dbReference>
<dbReference type="InterPro" id="IPR036390">
    <property type="entry name" value="WH_DNA-bd_sf"/>
</dbReference>
<proteinExistence type="predicted"/>
<dbReference type="Proteomes" id="UP000298324">
    <property type="component" value="Unassembled WGS sequence"/>
</dbReference>
<keyword evidence="2" id="KW-0238">DNA-binding</keyword>
<dbReference type="InterPro" id="IPR018334">
    <property type="entry name" value="ArsR_HTH"/>
</dbReference>
<dbReference type="RefSeq" id="WP_190240361.1">
    <property type="nucleotide sequence ID" value="NZ_QFGA01000002.1"/>
</dbReference>
<dbReference type="Gene3D" id="1.10.10.10">
    <property type="entry name" value="Winged helix-like DNA-binding domain superfamily/Winged helix DNA-binding domain"/>
    <property type="match status" value="1"/>
</dbReference>
<dbReference type="GO" id="GO:0046686">
    <property type="term" value="P:response to cadmium ion"/>
    <property type="evidence" value="ECO:0007669"/>
    <property type="project" value="UniProtKB-KW"/>
</dbReference>
<accession>A0A4Y7R8G1</accession>
<dbReference type="EMBL" id="QFGA01000002">
    <property type="protein sequence ID" value="TEB05254.1"/>
    <property type="molecule type" value="Genomic_DNA"/>
</dbReference>
<sequence>MPKASHDVCDIFCFNEEKVSLLKREIKGIEQLAPLFKALADPTRLKIVYALSRDELCVCDVASIIGSSVAAASHHLRLLRSSGLARYRREGKMVFYRLADECVATILETARRHQVHNENHS</sequence>
<comment type="caution">
    <text evidence="6">The sequence shown here is derived from an EMBL/GenBank/DDBJ whole genome shotgun (WGS) entry which is preliminary data.</text>
</comment>
<dbReference type="InterPro" id="IPR051011">
    <property type="entry name" value="Metal_resp_trans_reg"/>
</dbReference>
<evidence type="ECO:0000313" key="6">
    <source>
        <dbReference type="EMBL" id="TEB05254.1"/>
    </source>
</evidence>
<evidence type="ECO:0000256" key="2">
    <source>
        <dbReference type="ARBA" id="ARBA00023125"/>
    </source>
</evidence>
<feature type="domain" description="HTH arsR-type" evidence="5">
    <location>
        <begin position="24"/>
        <end position="118"/>
    </location>
</feature>
<evidence type="ECO:0000256" key="1">
    <source>
        <dbReference type="ARBA" id="ARBA00023015"/>
    </source>
</evidence>
<dbReference type="PANTHER" id="PTHR43132">
    <property type="entry name" value="ARSENICAL RESISTANCE OPERON REPRESSOR ARSR-RELATED"/>
    <property type="match status" value="1"/>
</dbReference>
<dbReference type="PROSITE" id="PS50987">
    <property type="entry name" value="HTH_ARSR_2"/>
    <property type="match status" value="1"/>
</dbReference>
<keyword evidence="3" id="KW-0804">Transcription</keyword>
<keyword evidence="7" id="KW-1185">Reference proteome</keyword>
<dbReference type="GO" id="GO:0003700">
    <property type="term" value="F:DNA-binding transcription factor activity"/>
    <property type="evidence" value="ECO:0007669"/>
    <property type="project" value="InterPro"/>
</dbReference>
<evidence type="ECO:0000259" key="5">
    <source>
        <dbReference type="PROSITE" id="PS50987"/>
    </source>
</evidence>
<name>A0A4Y7R8G1_9FIRM</name>
<dbReference type="Pfam" id="PF01022">
    <property type="entry name" value="HTH_5"/>
    <property type="match status" value="1"/>
</dbReference>
<dbReference type="PROSITE" id="PS00846">
    <property type="entry name" value="HTH_ARSR_1"/>
    <property type="match status" value="1"/>
</dbReference>
<dbReference type="SMART" id="SM00418">
    <property type="entry name" value="HTH_ARSR"/>
    <property type="match status" value="1"/>
</dbReference>
<dbReference type="InterPro" id="IPR011991">
    <property type="entry name" value="ArsR-like_HTH"/>
</dbReference>
<dbReference type="PRINTS" id="PR00778">
    <property type="entry name" value="HTHARSR"/>
</dbReference>
<keyword evidence="1" id="KW-0805">Transcription regulation</keyword>
<evidence type="ECO:0000256" key="4">
    <source>
        <dbReference type="ARBA" id="ARBA00043263"/>
    </source>
</evidence>
<dbReference type="GO" id="GO:0003677">
    <property type="term" value="F:DNA binding"/>
    <property type="evidence" value="ECO:0007669"/>
    <property type="project" value="UniProtKB-KW"/>
</dbReference>
<evidence type="ECO:0000256" key="3">
    <source>
        <dbReference type="ARBA" id="ARBA00023163"/>
    </source>
</evidence>
<protein>
    <submittedName>
        <fullName evidence="6">Cadmium resistance transcriptional regulatory protein CadC</fullName>
    </submittedName>
</protein>
<evidence type="ECO:0000313" key="7">
    <source>
        <dbReference type="Proteomes" id="UP000298324"/>
    </source>
</evidence>